<dbReference type="Gene3D" id="1.25.10.30">
    <property type="entry name" value="IP3 receptor type 1 binding core, RIH domain"/>
    <property type="match status" value="1"/>
</dbReference>
<dbReference type="GO" id="GO:0034704">
    <property type="term" value="C:calcium channel complex"/>
    <property type="evidence" value="ECO:0007669"/>
    <property type="project" value="TreeGrafter"/>
</dbReference>
<dbReference type="InterPro" id="IPR016093">
    <property type="entry name" value="MIR_motif"/>
</dbReference>
<dbReference type="OrthoDB" id="300855at2759"/>
<name>A0A448WGP0_9PLAT</name>
<evidence type="ECO:0000313" key="5">
    <source>
        <dbReference type="Proteomes" id="UP000784294"/>
    </source>
</evidence>
<dbReference type="Proteomes" id="UP000784294">
    <property type="component" value="Unassembled WGS sequence"/>
</dbReference>
<gene>
    <name evidence="4" type="ORF">PXEA_LOCUS4605</name>
</gene>
<sequence>MYGIGSASGNARSLWRLDHTRTKWSAGFFAWGTTIRLRHVTTGRFLGIAPPEPVAPNQAAAAAMMMAGMPANVMPGGLQQNYDVVLLAPHEATAEATVFYIKQTKDDKKRGEEHEEEGMGEPDLRVGETLAYLQHVATGRWLSYETFETKKRGRGRFEEKRAVLLVEGHMDDVFSLVRGQDEEQKSAAAIRRSTVVFTDFIRALEEVIFTNQLHQVQANPALLMVIAQNNPHQAALIQTHLQMMHTSSGSITGGQAGANQGIGSSGASAVASPGSGSTLASSQLSLTEVTQCLEDLIEFFSQPPTNAEHEVRQARLAALINRQDLFQASTLKIC</sequence>
<keyword evidence="5" id="KW-1185">Reference proteome</keyword>
<dbReference type="InterPro" id="IPR015925">
    <property type="entry name" value="Ryanodine_IP3_receptor"/>
</dbReference>
<feature type="region of interest" description="Disordered" evidence="2">
    <location>
        <begin position="248"/>
        <end position="269"/>
    </location>
</feature>
<evidence type="ECO:0000259" key="3">
    <source>
        <dbReference type="Pfam" id="PF02815"/>
    </source>
</evidence>
<dbReference type="Gene3D" id="2.80.10.50">
    <property type="match status" value="1"/>
</dbReference>
<evidence type="ECO:0000256" key="2">
    <source>
        <dbReference type="SAM" id="MobiDB-lite"/>
    </source>
</evidence>
<dbReference type="GO" id="GO:0033017">
    <property type="term" value="C:sarcoplasmic reticulum membrane"/>
    <property type="evidence" value="ECO:0007669"/>
    <property type="project" value="TreeGrafter"/>
</dbReference>
<reference evidence="4" key="1">
    <citation type="submission" date="2018-11" db="EMBL/GenBank/DDBJ databases">
        <authorList>
            <consortium name="Pathogen Informatics"/>
        </authorList>
    </citation>
    <scope>NUCLEOTIDE SEQUENCE</scope>
</reference>
<dbReference type="SUPFAM" id="SSF82109">
    <property type="entry name" value="MIR domain"/>
    <property type="match status" value="1"/>
</dbReference>
<dbReference type="AlphaFoldDB" id="A0A448WGP0"/>
<dbReference type="Pfam" id="PF02815">
    <property type="entry name" value="MIR"/>
    <property type="match status" value="1"/>
</dbReference>
<dbReference type="GO" id="GO:0030018">
    <property type="term" value="C:Z disc"/>
    <property type="evidence" value="ECO:0007669"/>
    <property type="project" value="TreeGrafter"/>
</dbReference>
<dbReference type="GO" id="GO:0014808">
    <property type="term" value="P:release of sequestered calcium ion into cytosol by sarcoplasmic reticulum"/>
    <property type="evidence" value="ECO:0007669"/>
    <property type="project" value="TreeGrafter"/>
</dbReference>
<keyword evidence="1" id="KW-0677">Repeat</keyword>
<protein>
    <recommendedName>
        <fullName evidence="3">MIR domain-containing protein</fullName>
    </recommendedName>
</protein>
<evidence type="ECO:0000313" key="4">
    <source>
        <dbReference type="EMBL" id="VEL11165.1"/>
    </source>
</evidence>
<accession>A0A448WGP0</accession>
<dbReference type="GO" id="GO:0006941">
    <property type="term" value="P:striated muscle contraction"/>
    <property type="evidence" value="ECO:0007669"/>
    <property type="project" value="TreeGrafter"/>
</dbReference>
<dbReference type="GO" id="GO:0005790">
    <property type="term" value="C:smooth endoplasmic reticulum"/>
    <property type="evidence" value="ECO:0007669"/>
    <property type="project" value="TreeGrafter"/>
</dbReference>
<dbReference type="InterPro" id="IPR036300">
    <property type="entry name" value="MIR_dom_sf"/>
</dbReference>
<dbReference type="EMBL" id="CAAALY010011021">
    <property type="protein sequence ID" value="VEL11165.1"/>
    <property type="molecule type" value="Genomic_DNA"/>
</dbReference>
<proteinExistence type="predicted"/>
<dbReference type="GO" id="GO:0042383">
    <property type="term" value="C:sarcolemma"/>
    <property type="evidence" value="ECO:0007669"/>
    <property type="project" value="TreeGrafter"/>
</dbReference>
<feature type="domain" description="MIR" evidence="3">
    <location>
        <begin position="5"/>
        <end position="176"/>
    </location>
</feature>
<dbReference type="GO" id="GO:0005219">
    <property type="term" value="F:ryanodine-sensitive calcium-release channel activity"/>
    <property type="evidence" value="ECO:0007669"/>
    <property type="project" value="TreeGrafter"/>
</dbReference>
<evidence type="ECO:0000256" key="1">
    <source>
        <dbReference type="ARBA" id="ARBA00022737"/>
    </source>
</evidence>
<comment type="caution">
    <text evidence="4">The sequence shown here is derived from an EMBL/GenBank/DDBJ whole genome shotgun (WGS) entry which is preliminary data.</text>
</comment>
<dbReference type="PANTHER" id="PTHR46399">
    <property type="entry name" value="B30.2/SPRY DOMAIN-CONTAINING PROTEIN"/>
    <property type="match status" value="1"/>
</dbReference>
<dbReference type="PANTHER" id="PTHR46399:SF8">
    <property type="entry name" value="B30.2_SPRY DOMAIN-CONTAINING PROTEIN"/>
    <property type="match status" value="1"/>
</dbReference>
<organism evidence="4 5">
    <name type="scientific">Protopolystoma xenopodis</name>
    <dbReference type="NCBI Taxonomy" id="117903"/>
    <lineage>
        <taxon>Eukaryota</taxon>
        <taxon>Metazoa</taxon>
        <taxon>Spiralia</taxon>
        <taxon>Lophotrochozoa</taxon>
        <taxon>Platyhelminthes</taxon>
        <taxon>Monogenea</taxon>
        <taxon>Polyopisthocotylea</taxon>
        <taxon>Polystomatidea</taxon>
        <taxon>Polystomatidae</taxon>
        <taxon>Protopolystoma</taxon>
    </lineage>
</organism>